<keyword evidence="3" id="KW-1185">Reference proteome</keyword>
<sequence length="132" mass="14179">MMRVLLAFLSTTLQFVGATRHQAGHIQAEAVSYVDGVVPFPGDMISGVADWKCARGGGIYDEESGQCFVPGAALTRVVSCDYQSACRGGKYFDDKGFCYFPDKYTKITPARYQSDCIGGIHTGCGGGKCLKK</sequence>
<proteinExistence type="predicted"/>
<feature type="signal peptide" evidence="1">
    <location>
        <begin position="1"/>
        <end position="18"/>
    </location>
</feature>
<evidence type="ECO:0000313" key="3">
    <source>
        <dbReference type="Proteomes" id="UP000604046"/>
    </source>
</evidence>
<feature type="chain" id="PRO_5032790259" evidence="1">
    <location>
        <begin position="19"/>
        <end position="132"/>
    </location>
</feature>
<comment type="caution">
    <text evidence="2">The sequence shown here is derived from an EMBL/GenBank/DDBJ whole genome shotgun (WGS) entry which is preliminary data.</text>
</comment>
<reference evidence="2" key="1">
    <citation type="submission" date="2021-02" db="EMBL/GenBank/DDBJ databases">
        <authorList>
            <person name="Dougan E. K."/>
            <person name="Rhodes N."/>
            <person name="Thang M."/>
            <person name="Chan C."/>
        </authorList>
    </citation>
    <scope>NUCLEOTIDE SEQUENCE</scope>
</reference>
<evidence type="ECO:0000256" key="1">
    <source>
        <dbReference type="SAM" id="SignalP"/>
    </source>
</evidence>
<dbReference type="AlphaFoldDB" id="A0A812Q2B1"/>
<dbReference type="Proteomes" id="UP000604046">
    <property type="component" value="Unassembled WGS sequence"/>
</dbReference>
<protein>
    <submittedName>
        <fullName evidence="2">1a protein</fullName>
    </submittedName>
</protein>
<evidence type="ECO:0000313" key="2">
    <source>
        <dbReference type="EMBL" id="CAE7355716.1"/>
    </source>
</evidence>
<dbReference type="EMBL" id="CAJNDS010002158">
    <property type="protein sequence ID" value="CAE7355716.1"/>
    <property type="molecule type" value="Genomic_DNA"/>
</dbReference>
<gene>
    <name evidence="2" type="primary">1a</name>
    <name evidence="2" type="ORF">SNAT2548_LOCUS18912</name>
</gene>
<name>A0A812Q2B1_9DINO</name>
<accession>A0A812Q2B1</accession>
<organism evidence="2 3">
    <name type="scientific">Symbiodinium natans</name>
    <dbReference type="NCBI Taxonomy" id="878477"/>
    <lineage>
        <taxon>Eukaryota</taxon>
        <taxon>Sar</taxon>
        <taxon>Alveolata</taxon>
        <taxon>Dinophyceae</taxon>
        <taxon>Suessiales</taxon>
        <taxon>Symbiodiniaceae</taxon>
        <taxon>Symbiodinium</taxon>
    </lineage>
</organism>
<keyword evidence="1" id="KW-0732">Signal</keyword>
<dbReference type="OrthoDB" id="425320at2759"/>